<dbReference type="PANTHER" id="PTHR19359">
    <property type="entry name" value="CYTOCHROME B5"/>
    <property type="match status" value="1"/>
</dbReference>
<name>A0A9Q1KKH4_9CARY</name>
<keyword evidence="5" id="KW-0472">Membrane</keyword>
<protein>
    <recommendedName>
        <fullName evidence="6">Cytochrome b5 heme-binding domain-containing protein</fullName>
    </recommendedName>
</protein>
<sequence length="155" mass="17692">MEIAMAAIFILGLLAAFLFVMPRFTKPSQGSGAMSKDNRRNLHLQMCLVLMPSVIKFQFKMKASRRYTKAEVSLHNKRTDCWIIIKNKVYDVTSYVEEHPGGDAIMTHAGDDSTEVLHLICGDRQSLRNNAELLTYYFTSRDLGQFKLQAHYTPD</sequence>
<dbReference type="GO" id="GO:0016020">
    <property type="term" value="C:membrane"/>
    <property type="evidence" value="ECO:0007669"/>
    <property type="project" value="TreeGrafter"/>
</dbReference>
<dbReference type="InterPro" id="IPR036400">
    <property type="entry name" value="Cyt_B5-like_heme/steroid_sf"/>
</dbReference>
<dbReference type="InterPro" id="IPR050668">
    <property type="entry name" value="Cytochrome_b5"/>
</dbReference>
<comment type="similarity">
    <text evidence="4 5">Belongs to the cytochrome b5 family.</text>
</comment>
<keyword evidence="5" id="KW-0812">Transmembrane</keyword>
<dbReference type="Gene3D" id="3.10.120.10">
    <property type="entry name" value="Cytochrome b5-like heme/steroid binding domain"/>
    <property type="match status" value="1"/>
</dbReference>
<feature type="transmembrane region" description="Helical" evidence="5">
    <location>
        <begin position="42"/>
        <end position="59"/>
    </location>
</feature>
<evidence type="ECO:0000256" key="5">
    <source>
        <dbReference type="RuleBase" id="RU362121"/>
    </source>
</evidence>
<dbReference type="PROSITE" id="PS50255">
    <property type="entry name" value="CYTOCHROME_B5_2"/>
    <property type="match status" value="1"/>
</dbReference>
<gene>
    <name evidence="7" type="ORF">Cgig2_024035</name>
</gene>
<evidence type="ECO:0000256" key="2">
    <source>
        <dbReference type="ARBA" id="ARBA00022723"/>
    </source>
</evidence>
<comment type="caution">
    <text evidence="7">The sequence shown here is derived from an EMBL/GenBank/DDBJ whole genome shotgun (WGS) entry which is preliminary data.</text>
</comment>
<dbReference type="InterPro" id="IPR001199">
    <property type="entry name" value="Cyt_B5-like_heme/steroid-bd"/>
</dbReference>
<dbReference type="OrthoDB" id="260519at2759"/>
<organism evidence="7 8">
    <name type="scientific">Carnegiea gigantea</name>
    <dbReference type="NCBI Taxonomy" id="171969"/>
    <lineage>
        <taxon>Eukaryota</taxon>
        <taxon>Viridiplantae</taxon>
        <taxon>Streptophyta</taxon>
        <taxon>Embryophyta</taxon>
        <taxon>Tracheophyta</taxon>
        <taxon>Spermatophyta</taxon>
        <taxon>Magnoliopsida</taxon>
        <taxon>eudicotyledons</taxon>
        <taxon>Gunneridae</taxon>
        <taxon>Pentapetalae</taxon>
        <taxon>Caryophyllales</taxon>
        <taxon>Cactineae</taxon>
        <taxon>Cactaceae</taxon>
        <taxon>Cactoideae</taxon>
        <taxon>Echinocereeae</taxon>
        <taxon>Carnegiea</taxon>
    </lineage>
</organism>
<dbReference type="Pfam" id="PF00173">
    <property type="entry name" value="Cyt-b5"/>
    <property type="match status" value="1"/>
</dbReference>
<reference evidence="7" key="1">
    <citation type="submission" date="2022-04" db="EMBL/GenBank/DDBJ databases">
        <title>Carnegiea gigantea Genome sequencing and assembly v2.</title>
        <authorList>
            <person name="Copetti D."/>
            <person name="Sanderson M.J."/>
            <person name="Burquez A."/>
            <person name="Wojciechowski M.F."/>
        </authorList>
    </citation>
    <scope>NUCLEOTIDE SEQUENCE</scope>
    <source>
        <strain evidence="7">SGP5-SGP5p</strain>
        <tissue evidence="7">Aerial part</tissue>
    </source>
</reference>
<feature type="domain" description="Cytochrome b5 heme-binding" evidence="6">
    <location>
        <begin position="64"/>
        <end position="147"/>
    </location>
</feature>
<dbReference type="InterPro" id="IPR018506">
    <property type="entry name" value="Cyt_B5_heme-BS"/>
</dbReference>
<dbReference type="GO" id="GO:0046872">
    <property type="term" value="F:metal ion binding"/>
    <property type="evidence" value="ECO:0007669"/>
    <property type="project" value="UniProtKB-UniRule"/>
</dbReference>
<keyword evidence="1 5" id="KW-0349">Heme</keyword>
<keyword evidence="2 5" id="KW-0479">Metal-binding</keyword>
<evidence type="ECO:0000313" key="8">
    <source>
        <dbReference type="Proteomes" id="UP001153076"/>
    </source>
</evidence>
<keyword evidence="3 5" id="KW-0408">Iron</keyword>
<accession>A0A9Q1KKH4</accession>
<dbReference type="GO" id="GO:0020037">
    <property type="term" value="F:heme binding"/>
    <property type="evidence" value="ECO:0007669"/>
    <property type="project" value="UniProtKB-UniRule"/>
</dbReference>
<keyword evidence="8" id="KW-1185">Reference proteome</keyword>
<evidence type="ECO:0000313" key="7">
    <source>
        <dbReference type="EMBL" id="KAJ8444471.1"/>
    </source>
</evidence>
<keyword evidence="5" id="KW-1133">Transmembrane helix</keyword>
<dbReference type="SUPFAM" id="SSF55856">
    <property type="entry name" value="Cytochrome b5-like heme/steroid binding domain"/>
    <property type="match status" value="1"/>
</dbReference>
<dbReference type="PANTHER" id="PTHR19359:SF95">
    <property type="entry name" value="CYTOCHROME B5 TYPE B"/>
    <property type="match status" value="1"/>
</dbReference>
<dbReference type="SMART" id="SM01117">
    <property type="entry name" value="Cyt-b5"/>
    <property type="match status" value="1"/>
</dbReference>
<evidence type="ECO:0000256" key="3">
    <source>
        <dbReference type="ARBA" id="ARBA00023004"/>
    </source>
</evidence>
<evidence type="ECO:0000259" key="6">
    <source>
        <dbReference type="PROSITE" id="PS50255"/>
    </source>
</evidence>
<dbReference type="Proteomes" id="UP001153076">
    <property type="component" value="Unassembled WGS sequence"/>
</dbReference>
<dbReference type="EMBL" id="JAKOGI010000097">
    <property type="protein sequence ID" value="KAJ8444471.1"/>
    <property type="molecule type" value="Genomic_DNA"/>
</dbReference>
<evidence type="ECO:0000256" key="4">
    <source>
        <dbReference type="ARBA" id="ARBA00038168"/>
    </source>
</evidence>
<proteinExistence type="inferred from homology"/>
<evidence type="ECO:0000256" key="1">
    <source>
        <dbReference type="ARBA" id="ARBA00022617"/>
    </source>
</evidence>
<dbReference type="AlphaFoldDB" id="A0A9Q1KKH4"/>
<dbReference type="PROSITE" id="PS00191">
    <property type="entry name" value="CYTOCHROME_B5_1"/>
    <property type="match status" value="1"/>
</dbReference>